<comment type="caution">
    <text evidence="1">The sequence shown here is derived from an EMBL/GenBank/DDBJ whole genome shotgun (WGS) entry which is preliminary data.</text>
</comment>
<name>A0ABN3M4X3_9ACTN</name>
<dbReference type="Proteomes" id="UP001499942">
    <property type="component" value="Unassembled WGS sequence"/>
</dbReference>
<sequence>MRELPAGSGRRCYVIGDGDGPASRLADEMEAAQLGLARHLLDRAERAAGDPEPVDVDLLALVARLSRALGDALRMAEGD</sequence>
<gene>
    <name evidence="1" type="ORF">GCM10010393_30010</name>
</gene>
<accession>A0ABN3M4X3</accession>
<proteinExistence type="predicted"/>
<reference evidence="1 2" key="1">
    <citation type="journal article" date="2019" name="Int. J. Syst. Evol. Microbiol.">
        <title>The Global Catalogue of Microorganisms (GCM) 10K type strain sequencing project: providing services to taxonomists for standard genome sequencing and annotation.</title>
        <authorList>
            <consortium name="The Broad Institute Genomics Platform"/>
            <consortium name="The Broad Institute Genome Sequencing Center for Infectious Disease"/>
            <person name="Wu L."/>
            <person name="Ma J."/>
        </authorList>
    </citation>
    <scope>NUCLEOTIDE SEQUENCE [LARGE SCALE GENOMIC DNA]</scope>
    <source>
        <strain evidence="1 2">JCM 5062</strain>
    </source>
</reference>
<evidence type="ECO:0000313" key="2">
    <source>
        <dbReference type="Proteomes" id="UP001499942"/>
    </source>
</evidence>
<keyword evidence="2" id="KW-1185">Reference proteome</keyword>
<organism evidence="1 2">
    <name type="scientific">Streptomyces gobitricini</name>
    <dbReference type="NCBI Taxonomy" id="68211"/>
    <lineage>
        <taxon>Bacteria</taxon>
        <taxon>Bacillati</taxon>
        <taxon>Actinomycetota</taxon>
        <taxon>Actinomycetes</taxon>
        <taxon>Kitasatosporales</taxon>
        <taxon>Streptomycetaceae</taxon>
        <taxon>Streptomyces</taxon>
    </lineage>
</organism>
<dbReference type="EMBL" id="BAAASR010000016">
    <property type="protein sequence ID" value="GAA2495965.1"/>
    <property type="molecule type" value="Genomic_DNA"/>
</dbReference>
<protein>
    <submittedName>
        <fullName evidence="1">Uncharacterized protein</fullName>
    </submittedName>
</protein>
<evidence type="ECO:0000313" key="1">
    <source>
        <dbReference type="EMBL" id="GAA2495965.1"/>
    </source>
</evidence>